<accession>A0A4C1SRY2</accession>
<organism evidence="2 3">
    <name type="scientific">Eumeta variegata</name>
    <name type="common">Bagworm moth</name>
    <name type="synonym">Eumeta japonica</name>
    <dbReference type="NCBI Taxonomy" id="151549"/>
    <lineage>
        <taxon>Eukaryota</taxon>
        <taxon>Metazoa</taxon>
        <taxon>Ecdysozoa</taxon>
        <taxon>Arthropoda</taxon>
        <taxon>Hexapoda</taxon>
        <taxon>Insecta</taxon>
        <taxon>Pterygota</taxon>
        <taxon>Neoptera</taxon>
        <taxon>Endopterygota</taxon>
        <taxon>Lepidoptera</taxon>
        <taxon>Glossata</taxon>
        <taxon>Ditrysia</taxon>
        <taxon>Tineoidea</taxon>
        <taxon>Psychidae</taxon>
        <taxon>Oiketicinae</taxon>
        <taxon>Eumeta</taxon>
    </lineage>
</organism>
<dbReference type="Proteomes" id="UP000299102">
    <property type="component" value="Unassembled WGS sequence"/>
</dbReference>
<dbReference type="AlphaFoldDB" id="A0A4C1SRY2"/>
<name>A0A4C1SRY2_EUMVA</name>
<evidence type="ECO:0000256" key="1">
    <source>
        <dbReference type="SAM" id="MobiDB-lite"/>
    </source>
</evidence>
<protein>
    <submittedName>
        <fullName evidence="2">Uncharacterized protein</fullName>
    </submittedName>
</protein>
<evidence type="ECO:0000313" key="2">
    <source>
        <dbReference type="EMBL" id="GBP03998.1"/>
    </source>
</evidence>
<reference evidence="2 3" key="1">
    <citation type="journal article" date="2019" name="Commun. Biol.">
        <title>The bagworm genome reveals a unique fibroin gene that provides high tensile strength.</title>
        <authorList>
            <person name="Kono N."/>
            <person name="Nakamura H."/>
            <person name="Ohtoshi R."/>
            <person name="Tomita M."/>
            <person name="Numata K."/>
            <person name="Arakawa K."/>
        </authorList>
    </citation>
    <scope>NUCLEOTIDE SEQUENCE [LARGE SCALE GENOMIC DNA]</scope>
</reference>
<proteinExistence type="predicted"/>
<evidence type="ECO:0000313" key="3">
    <source>
        <dbReference type="Proteomes" id="UP000299102"/>
    </source>
</evidence>
<dbReference type="EMBL" id="BGZK01000012">
    <property type="protein sequence ID" value="GBP03998.1"/>
    <property type="molecule type" value="Genomic_DNA"/>
</dbReference>
<gene>
    <name evidence="2" type="ORF">EVAR_74773_1</name>
</gene>
<comment type="caution">
    <text evidence="2">The sequence shown here is derived from an EMBL/GenBank/DDBJ whole genome shotgun (WGS) entry which is preliminary data.</text>
</comment>
<keyword evidence="3" id="KW-1185">Reference proteome</keyword>
<feature type="compositionally biased region" description="Basic and acidic residues" evidence="1">
    <location>
        <begin position="14"/>
        <end position="26"/>
    </location>
</feature>
<feature type="region of interest" description="Disordered" evidence="1">
    <location>
        <begin position="1"/>
        <end position="37"/>
    </location>
</feature>
<sequence>MTNGRWQRGVVGNRGRDTPHIRRANEPPESTWSTPPMDTRNLRRITYTSPAFCEGIGYLMEGDWTGAVGIGGTWGYALGALKIFGINEKKERIIRLEALRWRAPLVGVGSSR</sequence>